<gene>
    <name evidence="3" type="ORF">SLS59_003463</name>
</gene>
<evidence type="ECO:0000256" key="1">
    <source>
        <dbReference type="SAM" id="MobiDB-lite"/>
    </source>
</evidence>
<feature type="compositionally biased region" description="Basic and acidic residues" evidence="1">
    <location>
        <begin position="598"/>
        <end position="607"/>
    </location>
</feature>
<organism evidence="3 4">
    <name type="scientific">Nothophoma quercina</name>
    <dbReference type="NCBI Taxonomy" id="749835"/>
    <lineage>
        <taxon>Eukaryota</taxon>
        <taxon>Fungi</taxon>
        <taxon>Dikarya</taxon>
        <taxon>Ascomycota</taxon>
        <taxon>Pezizomycotina</taxon>
        <taxon>Dothideomycetes</taxon>
        <taxon>Pleosporomycetidae</taxon>
        <taxon>Pleosporales</taxon>
        <taxon>Pleosporineae</taxon>
        <taxon>Didymellaceae</taxon>
        <taxon>Nothophoma</taxon>
    </lineage>
</organism>
<proteinExistence type="predicted"/>
<feature type="domain" description="F-box" evidence="2">
    <location>
        <begin position="1"/>
        <end position="46"/>
    </location>
</feature>
<dbReference type="Proteomes" id="UP001521222">
    <property type="component" value="Unassembled WGS sequence"/>
</dbReference>
<dbReference type="InterPro" id="IPR001810">
    <property type="entry name" value="F-box_dom"/>
</dbReference>
<protein>
    <recommendedName>
        <fullName evidence="2">F-box domain-containing protein</fullName>
    </recommendedName>
</protein>
<dbReference type="Pfam" id="PF00646">
    <property type="entry name" value="F-box"/>
    <property type="match status" value="1"/>
</dbReference>
<dbReference type="PROSITE" id="PS50181">
    <property type="entry name" value="FBOX"/>
    <property type="match status" value="1"/>
</dbReference>
<dbReference type="SUPFAM" id="SSF81383">
    <property type="entry name" value="F-box domain"/>
    <property type="match status" value="1"/>
</dbReference>
<feature type="region of interest" description="Disordered" evidence="1">
    <location>
        <begin position="598"/>
        <end position="672"/>
    </location>
</feature>
<evidence type="ECO:0000313" key="4">
    <source>
        <dbReference type="Proteomes" id="UP001521222"/>
    </source>
</evidence>
<sequence>MSGLLDLSTELIWYIAAYLDQVDLLNVSLTCRFLRETTERELFREYSNPQLYGRALAKLVVRILQKPELARHIKHLDLKAWDTMSDLDPTAHEPIGLVTGKLDPDDLIDGKSLRDWKIASFDETEVQAKYPRPTRDEYIRCTEAAKAAGLIKDIFPYEDESVVMRNARTQLSTDFSTPDEWYLHLFDEIVATPDIPYDRKFCQLLSAGIEDVYEALLLALLPNVEQIVIRGLANEPDHILSWPQTSLGFRSVRHLAVGATDLQLTWGIGYINPMLAQAPLESLYLQGAGSWYRDTLGQLPWEQLLRPLAIQPRSLPITRIEMLNCALLKSDMQTLVLACPQLRSLLYWTGTRETGPENFSAGDLIEVLESVKDTLEELYAEIQPYWTDFDQLGRIDSLTHFTALKILDTTPDMWFHLSQDTFSTWQNEVRALEDDQRICQRLPPSIQILRFHTQEDHHYLDISAISDIPDPCQIEDLLLQAPHLLPELKEVFIGSNWAVHARKIKRIVDKLADDLGNLSIEIGVGTSSGGPTQSLWHRFAPSFMLGKVQWQGTQYVTVAAEDTDMYKIELESVDECKSSRKKTDGELMREEMQRQERLFATGERDSYAESTEPESDWDSTAPGTYLVFDSEEEEQDEWDKEEEEEEVEVEVEEEVDKSAGDSSFSSFDVLGA</sequence>
<evidence type="ECO:0000313" key="3">
    <source>
        <dbReference type="EMBL" id="KAL1605660.1"/>
    </source>
</evidence>
<comment type="caution">
    <text evidence="3">The sequence shown here is derived from an EMBL/GenBank/DDBJ whole genome shotgun (WGS) entry which is preliminary data.</text>
</comment>
<name>A0ABR3RMJ5_9PLEO</name>
<dbReference type="InterPro" id="IPR036047">
    <property type="entry name" value="F-box-like_dom_sf"/>
</dbReference>
<evidence type="ECO:0000259" key="2">
    <source>
        <dbReference type="PROSITE" id="PS50181"/>
    </source>
</evidence>
<accession>A0ABR3RMJ5</accession>
<keyword evidence="4" id="KW-1185">Reference proteome</keyword>
<feature type="compositionally biased region" description="Acidic residues" evidence="1">
    <location>
        <begin position="629"/>
        <end position="655"/>
    </location>
</feature>
<dbReference type="EMBL" id="JAKIXB020000009">
    <property type="protein sequence ID" value="KAL1605660.1"/>
    <property type="molecule type" value="Genomic_DNA"/>
</dbReference>
<reference evidence="3 4" key="1">
    <citation type="submission" date="2024-02" db="EMBL/GenBank/DDBJ databases">
        <title>De novo assembly and annotation of 12 fungi associated with fruit tree decline syndrome in Ontario, Canada.</title>
        <authorList>
            <person name="Sulman M."/>
            <person name="Ellouze W."/>
            <person name="Ilyukhin E."/>
        </authorList>
    </citation>
    <scope>NUCLEOTIDE SEQUENCE [LARGE SCALE GENOMIC DNA]</scope>
    <source>
        <strain evidence="3 4">M97-236</strain>
    </source>
</reference>